<feature type="transmembrane region" description="Helical" evidence="7">
    <location>
        <begin position="369"/>
        <end position="394"/>
    </location>
</feature>
<keyword evidence="4" id="KW-0547">Nucleotide-binding</keyword>
<proteinExistence type="predicted"/>
<dbReference type="InterPro" id="IPR011009">
    <property type="entry name" value="Kinase-like_dom_sf"/>
</dbReference>
<dbReference type="PANTHER" id="PTHR43289">
    <property type="entry name" value="MITOGEN-ACTIVATED PROTEIN KINASE KINASE KINASE 20-RELATED"/>
    <property type="match status" value="1"/>
</dbReference>
<evidence type="ECO:0000313" key="10">
    <source>
        <dbReference type="EMBL" id="CAB4535980.1"/>
    </source>
</evidence>
<evidence type="ECO:0000256" key="3">
    <source>
        <dbReference type="ARBA" id="ARBA00022737"/>
    </source>
</evidence>
<dbReference type="InterPro" id="IPR017441">
    <property type="entry name" value="Protein_kinase_ATP_BS"/>
</dbReference>
<dbReference type="PANTHER" id="PTHR43289:SF6">
    <property type="entry name" value="SERINE_THREONINE-PROTEIN KINASE NEKL-3"/>
    <property type="match status" value="1"/>
</dbReference>
<accession>A0A6J6BA10</accession>
<reference evidence="10" key="1">
    <citation type="submission" date="2020-05" db="EMBL/GenBank/DDBJ databases">
        <authorList>
            <person name="Chiriac C."/>
            <person name="Salcher M."/>
            <person name="Ghai R."/>
            <person name="Kavagutti S V."/>
        </authorList>
    </citation>
    <scope>NUCLEOTIDE SEQUENCE</scope>
</reference>
<name>A0A6J6BA10_9ZZZZ</name>
<feature type="domain" description="PASTA" evidence="9">
    <location>
        <begin position="535"/>
        <end position="604"/>
    </location>
</feature>
<feature type="domain" description="PASTA" evidence="9">
    <location>
        <begin position="467"/>
        <end position="534"/>
    </location>
</feature>
<dbReference type="InterPro" id="IPR000719">
    <property type="entry name" value="Prot_kinase_dom"/>
</dbReference>
<keyword evidence="5" id="KW-0418">Kinase</keyword>
<dbReference type="SMART" id="SM00740">
    <property type="entry name" value="PASTA"/>
    <property type="match status" value="3"/>
</dbReference>
<dbReference type="AlphaFoldDB" id="A0A6J6BA10"/>
<dbReference type="PROSITE" id="PS00108">
    <property type="entry name" value="PROTEIN_KINASE_ST"/>
    <property type="match status" value="1"/>
</dbReference>
<keyword evidence="7" id="KW-0472">Membrane</keyword>
<dbReference type="Gene3D" id="3.30.10.20">
    <property type="match status" value="3"/>
</dbReference>
<keyword evidence="6" id="KW-0067">ATP-binding</keyword>
<dbReference type="Gene3D" id="3.30.200.20">
    <property type="entry name" value="Phosphorylase Kinase, domain 1"/>
    <property type="match status" value="1"/>
</dbReference>
<keyword evidence="7" id="KW-1133">Transmembrane helix</keyword>
<dbReference type="CDD" id="cd06577">
    <property type="entry name" value="PASTA_pknB"/>
    <property type="match status" value="3"/>
</dbReference>
<dbReference type="SMART" id="SM00220">
    <property type="entry name" value="S_TKc"/>
    <property type="match status" value="1"/>
</dbReference>
<keyword evidence="3" id="KW-0677">Repeat</keyword>
<dbReference type="Pfam" id="PF03793">
    <property type="entry name" value="PASTA"/>
    <property type="match status" value="3"/>
</dbReference>
<dbReference type="FunFam" id="1.10.510.10:FF:000021">
    <property type="entry name" value="Serine/threonine protein kinase"/>
    <property type="match status" value="1"/>
</dbReference>
<dbReference type="SUPFAM" id="SSF56112">
    <property type="entry name" value="Protein kinase-like (PK-like)"/>
    <property type="match status" value="1"/>
</dbReference>
<evidence type="ECO:0000256" key="6">
    <source>
        <dbReference type="ARBA" id="ARBA00022840"/>
    </source>
</evidence>
<organism evidence="10">
    <name type="scientific">freshwater metagenome</name>
    <dbReference type="NCBI Taxonomy" id="449393"/>
    <lineage>
        <taxon>unclassified sequences</taxon>
        <taxon>metagenomes</taxon>
        <taxon>ecological metagenomes</taxon>
    </lineage>
</organism>
<evidence type="ECO:0000256" key="5">
    <source>
        <dbReference type="ARBA" id="ARBA00022777"/>
    </source>
</evidence>
<evidence type="ECO:0000256" key="2">
    <source>
        <dbReference type="ARBA" id="ARBA00022679"/>
    </source>
</evidence>
<dbReference type="NCBIfam" id="NF033483">
    <property type="entry name" value="PknB_PASTA_kin"/>
    <property type="match status" value="1"/>
</dbReference>
<sequence>MSEEKRMIADRYEVGALIGRGGMADVYEGIDTRLGRKIAIKILKADLVADPSFEAKFRQEAQNSARMTHPTIVRVYDSGEEQSVDSNGNTRRTPYIVMEFVSGTVLRDLMHARKLTSAESIGFAEGILTALEFSHRAGIIHRDIKSANIMITDGGVVKVMDFGIARAMSDSSATQSHTQGIVGTAQYFSPEQARGESVDARTDLYSTGVLLYEMLAGRPPFVGESAVSVAYQHVSESVTPPSAHNSEISAAIDEVVMHSLAKDRNDRYQSAEQFREHLLSAALAPAAGQPAAPVAFTEPLEGVETTKIDAFDELLGGLSTESAVTAEVEPVTTANTNPFETLGVEFEPEIVDTRVKVEQTEKSKKLAGLAWGVGSGLVVFVIGMVIFVLAFGTLNVNLPTNKNIEVVDVVGQTFEDGAAKLTELGLSVVEKGVPSDTVPADEIISTDPPAGASVPKETEITVTYSTGAAEVAVPSLLGKSEQEAKDALTSVGLILGTITQGTSPSAALGKVIQSSPETGTYTTSGSAVDLIISNGKVEVPNVTSMSVSDATNQLQGASVGLTVKLGTQEVGCANPVPQGQLVLGQSIAPGPANQHSTITLYVACNG</sequence>
<dbReference type="PROSITE" id="PS50011">
    <property type="entry name" value="PROTEIN_KINASE_DOM"/>
    <property type="match status" value="1"/>
</dbReference>
<dbReference type="Gene3D" id="1.10.510.10">
    <property type="entry name" value="Transferase(Phosphotransferase) domain 1"/>
    <property type="match status" value="1"/>
</dbReference>
<evidence type="ECO:0000256" key="4">
    <source>
        <dbReference type="ARBA" id="ARBA00022741"/>
    </source>
</evidence>
<evidence type="ECO:0000259" key="9">
    <source>
        <dbReference type="PROSITE" id="PS51178"/>
    </source>
</evidence>
<keyword evidence="7" id="KW-0812">Transmembrane</keyword>
<keyword evidence="2" id="KW-0808">Transferase</keyword>
<evidence type="ECO:0000256" key="7">
    <source>
        <dbReference type="SAM" id="Phobius"/>
    </source>
</evidence>
<feature type="domain" description="Protein kinase" evidence="8">
    <location>
        <begin position="12"/>
        <end position="280"/>
    </location>
</feature>
<gene>
    <name evidence="10" type="ORF">UFOPK1433_00226</name>
</gene>
<protein>
    <submittedName>
        <fullName evidence="10">Unannotated protein</fullName>
    </submittedName>
</protein>
<dbReference type="FunFam" id="3.30.200.20:FF:000035">
    <property type="entry name" value="Serine/threonine protein kinase Stk1"/>
    <property type="match status" value="1"/>
</dbReference>
<dbReference type="InterPro" id="IPR008271">
    <property type="entry name" value="Ser/Thr_kinase_AS"/>
</dbReference>
<dbReference type="InterPro" id="IPR005543">
    <property type="entry name" value="PASTA_dom"/>
</dbReference>
<dbReference type="PROSITE" id="PS00107">
    <property type="entry name" value="PROTEIN_KINASE_ATP"/>
    <property type="match status" value="1"/>
</dbReference>
<dbReference type="GO" id="GO:0004674">
    <property type="term" value="F:protein serine/threonine kinase activity"/>
    <property type="evidence" value="ECO:0007669"/>
    <property type="project" value="UniProtKB-KW"/>
</dbReference>
<evidence type="ECO:0000259" key="8">
    <source>
        <dbReference type="PROSITE" id="PS50011"/>
    </source>
</evidence>
<keyword evidence="1" id="KW-0723">Serine/threonine-protein kinase</keyword>
<feature type="domain" description="PASTA" evidence="9">
    <location>
        <begin position="400"/>
        <end position="466"/>
    </location>
</feature>
<dbReference type="EMBL" id="CAEZSN010000016">
    <property type="protein sequence ID" value="CAB4535980.1"/>
    <property type="molecule type" value="Genomic_DNA"/>
</dbReference>
<dbReference type="CDD" id="cd14014">
    <property type="entry name" value="STKc_PknB_like"/>
    <property type="match status" value="1"/>
</dbReference>
<dbReference type="PROSITE" id="PS51178">
    <property type="entry name" value="PASTA"/>
    <property type="match status" value="3"/>
</dbReference>
<dbReference type="GO" id="GO:0005524">
    <property type="term" value="F:ATP binding"/>
    <property type="evidence" value="ECO:0007669"/>
    <property type="project" value="UniProtKB-KW"/>
</dbReference>
<dbReference type="Pfam" id="PF00069">
    <property type="entry name" value="Pkinase"/>
    <property type="match status" value="1"/>
</dbReference>
<evidence type="ECO:0000256" key="1">
    <source>
        <dbReference type="ARBA" id="ARBA00022527"/>
    </source>
</evidence>